<evidence type="ECO:0000313" key="1">
    <source>
        <dbReference type="EMBL" id="NJB69801.1"/>
    </source>
</evidence>
<dbReference type="AlphaFoldDB" id="A0A846QNZ5"/>
<sequence length="160" mass="17937">MKTFTYVFLISLISLTFSCSSDDDGQYVLTKEGRFPISELAGDWEATKAQFSVNTLSVDVVENGGTASMSVQSNGRFTLTIDPVDRNAYTVSGEMFWEEWQKTFYFAIVWDDDPDEWDTYGETFDGTTLSLNGGADTGEYDFDNDGDMESCSAHFIFVRS</sequence>
<evidence type="ECO:0000313" key="2">
    <source>
        <dbReference type="Proteomes" id="UP000590442"/>
    </source>
</evidence>
<reference evidence="1 2" key="1">
    <citation type="submission" date="2020-03" db="EMBL/GenBank/DDBJ databases">
        <title>Genomic Encyclopedia of Type Strains, Phase IV (KMG-IV): sequencing the most valuable type-strain genomes for metagenomic binning, comparative biology and taxonomic classification.</title>
        <authorList>
            <person name="Goeker M."/>
        </authorList>
    </citation>
    <scope>NUCLEOTIDE SEQUENCE [LARGE SCALE GENOMIC DNA]</scope>
    <source>
        <strain evidence="1 2">DSM 29762</strain>
    </source>
</reference>
<name>A0A846QNZ5_9FLAO</name>
<dbReference type="EMBL" id="JAATJJ010000001">
    <property type="protein sequence ID" value="NJB69801.1"/>
    <property type="molecule type" value="Genomic_DNA"/>
</dbReference>
<protein>
    <submittedName>
        <fullName evidence="1">Uncharacterized protein</fullName>
    </submittedName>
</protein>
<accession>A0A846QNZ5</accession>
<keyword evidence="2" id="KW-1185">Reference proteome</keyword>
<comment type="caution">
    <text evidence="1">The sequence shown here is derived from an EMBL/GenBank/DDBJ whole genome shotgun (WGS) entry which is preliminary data.</text>
</comment>
<proteinExistence type="predicted"/>
<dbReference type="Proteomes" id="UP000590442">
    <property type="component" value="Unassembled WGS sequence"/>
</dbReference>
<organism evidence="1 2">
    <name type="scientific">Saonia flava</name>
    <dbReference type="NCBI Taxonomy" id="523696"/>
    <lineage>
        <taxon>Bacteria</taxon>
        <taxon>Pseudomonadati</taxon>
        <taxon>Bacteroidota</taxon>
        <taxon>Flavobacteriia</taxon>
        <taxon>Flavobacteriales</taxon>
        <taxon>Flavobacteriaceae</taxon>
        <taxon>Saonia</taxon>
    </lineage>
</organism>
<gene>
    <name evidence="1" type="ORF">GGR42_000263</name>
</gene>
<dbReference type="PROSITE" id="PS51257">
    <property type="entry name" value="PROKAR_LIPOPROTEIN"/>
    <property type="match status" value="1"/>
</dbReference>
<dbReference type="RefSeq" id="WP_167960075.1">
    <property type="nucleotide sequence ID" value="NZ_JAATJJ010000001.1"/>
</dbReference>